<dbReference type="EMBL" id="WJPN01000021">
    <property type="protein sequence ID" value="MRH02398.1"/>
    <property type="molecule type" value="Genomic_DNA"/>
</dbReference>
<gene>
    <name evidence="1" type="ORF">GIY21_19030</name>
    <name evidence="2" type="ORF">GIY22_18975</name>
</gene>
<evidence type="ECO:0000313" key="3">
    <source>
        <dbReference type="Proteomes" id="UP000437931"/>
    </source>
</evidence>
<dbReference type="AlphaFoldDB" id="A0A6N7QFJ6"/>
<proteinExistence type="predicted"/>
<protein>
    <recommendedName>
        <fullName evidence="5">Swt1-like HEPN domain-containing protein</fullName>
    </recommendedName>
</protein>
<dbReference type="Proteomes" id="UP000439314">
    <property type="component" value="Unassembled WGS sequence"/>
</dbReference>
<dbReference type="RefSeq" id="WP_153753119.1">
    <property type="nucleotide sequence ID" value="NZ_WJPM01000021.1"/>
</dbReference>
<accession>A0A6N7QFJ6</accession>
<dbReference type="EMBL" id="WJPM01000021">
    <property type="protein sequence ID" value="MRH76714.1"/>
    <property type="molecule type" value="Genomic_DNA"/>
</dbReference>
<comment type="caution">
    <text evidence="1">The sequence shown here is derived from an EMBL/GenBank/DDBJ whole genome shotgun (WGS) entry which is preliminary data.</text>
</comment>
<reference evidence="3 4" key="1">
    <citation type="submission" date="2019-11" db="EMBL/GenBank/DDBJ databases">
        <title>First report of rice panicle blight caused by Xanthomonas sp. in Iran.</title>
        <authorList>
            <person name="Mirghasempour S.A."/>
            <person name="Huang S."/>
            <person name="Brady C.L."/>
            <person name="Studholme D.J."/>
        </authorList>
    </citation>
    <scope>NUCLEOTIDE SEQUENCE [LARGE SCALE GENOMIC DNA]</scope>
    <source>
        <strain evidence="1 4">ASD011</strain>
        <strain evidence="3">SAM114</strain>
    </source>
</reference>
<organism evidence="1 4">
    <name type="scientific">Xanthomonas sontii</name>
    <dbReference type="NCBI Taxonomy" id="2650745"/>
    <lineage>
        <taxon>Bacteria</taxon>
        <taxon>Pseudomonadati</taxon>
        <taxon>Pseudomonadota</taxon>
        <taxon>Gammaproteobacteria</taxon>
        <taxon>Lysobacterales</taxon>
        <taxon>Lysobacteraceae</taxon>
        <taxon>Xanthomonas</taxon>
    </lineage>
</organism>
<reference evidence="2" key="2">
    <citation type="journal article" date="2020" name="Plant Dis.">
        <title>A Grain Rot of Rice in Iran Caused by a Xanthomonas Strain Closely Related to X. sacchari.</title>
        <authorList>
            <person name="Mirghasempour S.A."/>
            <person name="Huang S."/>
            <person name="Studholme D.J."/>
            <person name="Brady C.L."/>
        </authorList>
    </citation>
    <scope>NUCLEOTIDE SEQUENCE</scope>
    <source>
        <strain evidence="2">SAM114</strain>
    </source>
</reference>
<name>A0A6N7QFJ6_9XANT</name>
<sequence>MDWTRSSEVEGGAVIIPRDWIFLHYYEALNLLFRIENSIRVFAYSVLKTSLGPAWADANISSDDSEQGSIQSIGRRRLRQAKQFGYLGYVSPCPLLYLSMGELVQLMFSDAYWKHFATHFAGRKEIMKVKLDEIIAIRNSFAHFRPLREDDIDVIRQNAKHALMDIEVYLSNLTICNDIVPTNTQDSWYKALKTLGSDHLSIQLRQSQNFEWIDVTLFFSPPRSSVDANSGWVDVNVVKLDSPAILSEFPELKNNIVYLTEGQQRRVSDNFLVYTKRLNFLFKRDALEKAEVEIVGAFQRMILMLNEEMELLSQDELARGKLLSTVNVFGFKEKDAPGWKMYLEKAESPPSENDPPEYWGDLGWLGSEFVTKRDKFPWMPSSVSNSSF</sequence>
<evidence type="ECO:0000313" key="4">
    <source>
        <dbReference type="Proteomes" id="UP000439314"/>
    </source>
</evidence>
<evidence type="ECO:0000313" key="2">
    <source>
        <dbReference type="EMBL" id="MRH76714.1"/>
    </source>
</evidence>
<evidence type="ECO:0008006" key="5">
    <source>
        <dbReference type="Google" id="ProtNLM"/>
    </source>
</evidence>
<evidence type="ECO:0000313" key="1">
    <source>
        <dbReference type="EMBL" id="MRH02398.1"/>
    </source>
</evidence>
<keyword evidence="3" id="KW-1185">Reference proteome</keyword>
<dbReference type="Proteomes" id="UP000437931">
    <property type="component" value="Unassembled WGS sequence"/>
</dbReference>